<dbReference type="Pfam" id="PF01094">
    <property type="entry name" value="ANF_receptor"/>
    <property type="match status" value="1"/>
</dbReference>
<dbReference type="PANTHER" id="PTHR10519:SF20">
    <property type="entry name" value="G-PROTEIN COUPLED RECEPTOR 156-RELATED"/>
    <property type="match status" value="1"/>
</dbReference>
<dbReference type="SUPFAM" id="SSF53822">
    <property type="entry name" value="Periplasmic binding protein-like I"/>
    <property type="match status" value="1"/>
</dbReference>
<dbReference type="AlphaFoldDB" id="A0AAN0ISV2"/>
<dbReference type="InterPro" id="IPR028082">
    <property type="entry name" value="Peripla_BP_I"/>
</dbReference>
<dbReference type="PANTHER" id="PTHR10519">
    <property type="entry name" value="GABA-B RECEPTOR"/>
    <property type="match status" value="1"/>
</dbReference>
<evidence type="ECO:0000256" key="6">
    <source>
        <dbReference type="ARBA" id="ARBA00023170"/>
    </source>
</evidence>
<dbReference type="GO" id="GO:0007214">
    <property type="term" value="P:gamma-aminobutyric acid signaling pathway"/>
    <property type="evidence" value="ECO:0007669"/>
    <property type="project" value="TreeGrafter"/>
</dbReference>
<comment type="subcellular location">
    <subcellularLocation>
        <location evidence="1">Membrane</location>
    </subcellularLocation>
</comment>
<feature type="signal peptide" evidence="9">
    <location>
        <begin position="1"/>
        <end position="20"/>
    </location>
</feature>
<dbReference type="GeneID" id="105315963"/>
<evidence type="ECO:0000256" key="7">
    <source>
        <dbReference type="ARBA" id="ARBA00023180"/>
    </source>
</evidence>
<keyword evidence="3" id="KW-1133">Transmembrane helix</keyword>
<dbReference type="EnsemblMetazoa" id="XM_011410745.2">
    <property type="protein sequence ID" value="XP_011409047.2"/>
    <property type="gene ID" value="LOC105315963"/>
</dbReference>
<dbReference type="GO" id="GO:0038039">
    <property type="term" value="C:G protein-coupled receptor heterodimeric complex"/>
    <property type="evidence" value="ECO:0007669"/>
    <property type="project" value="TreeGrafter"/>
</dbReference>
<evidence type="ECO:0000256" key="3">
    <source>
        <dbReference type="ARBA" id="ARBA00022989"/>
    </source>
</evidence>
<feature type="domain" description="Receptor ligand binding region" evidence="10">
    <location>
        <begin position="52"/>
        <end position="408"/>
    </location>
</feature>
<evidence type="ECO:0000259" key="10">
    <source>
        <dbReference type="Pfam" id="PF01094"/>
    </source>
</evidence>
<evidence type="ECO:0000256" key="9">
    <source>
        <dbReference type="SAM" id="SignalP"/>
    </source>
</evidence>
<evidence type="ECO:0000256" key="8">
    <source>
        <dbReference type="ARBA" id="ARBA00023224"/>
    </source>
</evidence>
<keyword evidence="8" id="KW-0807">Transducer</keyword>
<dbReference type="KEGG" id="aqu:105315963"/>
<sequence length="408" mass="45560">MLAALAILLFLSSAIQFSAAKTDAITQLSVLVLVPYPDFNPNSGWSNGIELLPAARIAAREMNNRADILPGYNLSLVEASSDACGCITAPIGLSNFVRYAVNNKMCNQVIAVTGLVCSTVTEAVSPIAGRPEVDIIQLSLSISPLLRDTGKYRRLWHLLPSSTIFVHTTMSLIKHFSWNKITLLYSEANVLTESTTDAFIDILSNTTIQHEIIGIRSSPIFIHKALDLTEAESNRIIFASISSLDDLSHLMCEAFSRGLIWPCYAWIFQLLTYNEVLLLEQSFCTQDSLIQALNMSLILNYRLDNNKDNDVLVSGRTYGQFRKEYLDELQKIKSEDFVQDYLSGGYVINDNGNLYSNPMYDELWALGLAINSSLADMKRRGLSLNEYSYNNTPITNLIQEHLNDVKFN</sequence>
<name>A0AAN0ISV2_AMPQE</name>
<keyword evidence="2" id="KW-0812">Transmembrane</keyword>
<keyword evidence="5" id="KW-0472">Membrane</keyword>
<evidence type="ECO:0000256" key="1">
    <source>
        <dbReference type="ARBA" id="ARBA00004370"/>
    </source>
</evidence>
<keyword evidence="7" id="KW-0325">Glycoprotein</keyword>
<protein>
    <recommendedName>
        <fullName evidence="10">Receptor ligand binding region domain-containing protein</fullName>
    </recommendedName>
</protein>
<feature type="chain" id="PRO_5042946377" description="Receptor ligand binding region domain-containing protein" evidence="9">
    <location>
        <begin position="21"/>
        <end position="408"/>
    </location>
</feature>
<dbReference type="Proteomes" id="UP000007879">
    <property type="component" value="Unassembled WGS sequence"/>
</dbReference>
<keyword evidence="12" id="KW-1185">Reference proteome</keyword>
<reference evidence="11" key="2">
    <citation type="submission" date="2024-06" db="UniProtKB">
        <authorList>
            <consortium name="EnsemblMetazoa"/>
        </authorList>
    </citation>
    <scope>IDENTIFICATION</scope>
</reference>
<keyword evidence="4" id="KW-0297">G-protein coupled receptor</keyword>
<dbReference type="InterPro" id="IPR002455">
    <property type="entry name" value="GPCR3_GABA-B"/>
</dbReference>
<keyword evidence="6" id="KW-0675">Receptor</keyword>
<keyword evidence="9" id="KW-0732">Signal</keyword>
<evidence type="ECO:0000256" key="2">
    <source>
        <dbReference type="ARBA" id="ARBA00022692"/>
    </source>
</evidence>
<reference evidence="12" key="1">
    <citation type="journal article" date="2010" name="Nature">
        <title>The Amphimedon queenslandica genome and the evolution of animal complexity.</title>
        <authorList>
            <person name="Srivastava M."/>
            <person name="Simakov O."/>
            <person name="Chapman J."/>
            <person name="Fahey B."/>
            <person name="Gauthier M.E."/>
            <person name="Mitros T."/>
            <person name="Richards G.S."/>
            <person name="Conaco C."/>
            <person name="Dacre M."/>
            <person name="Hellsten U."/>
            <person name="Larroux C."/>
            <person name="Putnam N.H."/>
            <person name="Stanke M."/>
            <person name="Adamska M."/>
            <person name="Darling A."/>
            <person name="Degnan S.M."/>
            <person name="Oakley T.H."/>
            <person name="Plachetzki D.C."/>
            <person name="Zhai Y."/>
            <person name="Adamski M."/>
            <person name="Calcino A."/>
            <person name="Cummins S.F."/>
            <person name="Goodstein D.M."/>
            <person name="Harris C."/>
            <person name="Jackson D.J."/>
            <person name="Leys S.P."/>
            <person name="Shu S."/>
            <person name="Woodcroft B.J."/>
            <person name="Vervoort M."/>
            <person name="Kosik K.S."/>
            <person name="Manning G."/>
            <person name="Degnan B.M."/>
            <person name="Rokhsar D.S."/>
        </authorList>
    </citation>
    <scope>NUCLEOTIDE SEQUENCE [LARGE SCALE GENOMIC DNA]</scope>
</reference>
<evidence type="ECO:0000256" key="5">
    <source>
        <dbReference type="ARBA" id="ARBA00023136"/>
    </source>
</evidence>
<accession>A0AAN0ISV2</accession>
<evidence type="ECO:0000313" key="12">
    <source>
        <dbReference type="Proteomes" id="UP000007879"/>
    </source>
</evidence>
<proteinExistence type="predicted"/>
<dbReference type="GO" id="GO:0004965">
    <property type="term" value="F:G protein-coupled GABA receptor activity"/>
    <property type="evidence" value="ECO:0007669"/>
    <property type="project" value="InterPro"/>
</dbReference>
<evidence type="ECO:0000313" key="11">
    <source>
        <dbReference type="EnsemblMetazoa" id="XP_011409047.2"/>
    </source>
</evidence>
<dbReference type="InterPro" id="IPR001828">
    <property type="entry name" value="ANF_lig-bd_rcpt"/>
</dbReference>
<dbReference type="RefSeq" id="XP_011409047.2">
    <property type="nucleotide sequence ID" value="XM_011410745.2"/>
</dbReference>
<evidence type="ECO:0000256" key="4">
    <source>
        <dbReference type="ARBA" id="ARBA00023040"/>
    </source>
</evidence>
<organism evidence="11 12">
    <name type="scientific">Amphimedon queenslandica</name>
    <name type="common">Sponge</name>
    <dbReference type="NCBI Taxonomy" id="400682"/>
    <lineage>
        <taxon>Eukaryota</taxon>
        <taxon>Metazoa</taxon>
        <taxon>Porifera</taxon>
        <taxon>Demospongiae</taxon>
        <taxon>Heteroscleromorpha</taxon>
        <taxon>Haplosclerida</taxon>
        <taxon>Niphatidae</taxon>
        <taxon>Amphimedon</taxon>
    </lineage>
</organism>
<dbReference type="Gene3D" id="3.40.50.2300">
    <property type="match status" value="2"/>
</dbReference>